<comment type="caution">
    <text evidence="2">The sequence shown here is derived from an EMBL/GenBank/DDBJ whole genome shotgun (WGS) entry which is preliminary data.</text>
</comment>
<gene>
    <name evidence="2" type="ORF">FNV43_RR16050</name>
</gene>
<reference evidence="2" key="1">
    <citation type="submission" date="2020-03" db="EMBL/GenBank/DDBJ databases">
        <title>A high-quality chromosome-level genome assembly of a woody plant with both climbing and erect habits, Rhamnella rubrinervis.</title>
        <authorList>
            <person name="Lu Z."/>
            <person name="Yang Y."/>
            <person name="Zhu X."/>
            <person name="Sun Y."/>
        </authorList>
    </citation>
    <scope>NUCLEOTIDE SEQUENCE</scope>
    <source>
        <strain evidence="2">BYM</strain>
        <tissue evidence="2">Leaf</tissue>
    </source>
</reference>
<dbReference type="EMBL" id="VOIH02000007">
    <property type="protein sequence ID" value="KAF3442134.1"/>
    <property type="molecule type" value="Genomic_DNA"/>
</dbReference>
<evidence type="ECO:0000313" key="3">
    <source>
        <dbReference type="Proteomes" id="UP000796880"/>
    </source>
</evidence>
<feature type="region of interest" description="Disordered" evidence="1">
    <location>
        <begin position="1"/>
        <end position="52"/>
    </location>
</feature>
<proteinExistence type="predicted"/>
<dbReference type="AlphaFoldDB" id="A0A8K0GX96"/>
<accession>A0A8K0GX96</accession>
<feature type="compositionally biased region" description="Basic and acidic residues" evidence="1">
    <location>
        <begin position="71"/>
        <end position="83"/>
    </location>
</feature>
<feature type="compositionally biased region" description="Basic and acidic residues" evidence="1">
    <location>
        <begin position="1"/>
        <end position="18"/>
    </location>
</feature>
<feature type="region of interest" description="Disordered" evidence="1">
    <location>
        <begin position="71"/>
        <end position="91"/>
    </location>
</feature>
<protein>
    <submittedName>
        <fullName evidence="2">Uncharacterized protein</fullName>
    </submittedName>
</protein>
<evidence type="ECO:0000313" key="2">
    <source>
        <dbReference type="EMBL" id="KAF3442134.1"/>
    </source>
</evidence>
<keyword evidence="3" id="KW-1185">Reference proteome</keyword>
<evidence type="ECO:0000256" key="1">
    <source>
        <dbReference type="SAM" id="MobiDB-lite"/>
    </source>
</evidence>
<name>A0A8K0GX96_9ROSA</name>
<sequence>MVRHYAVEGKKRVEKYDREEEEVNEQPLGAVKRNKTSNGDAEDNAEKGVDVELEGIPSYQLSAIFGEQVRRTEEVEDSKEKPWKPNFAPKRRRHSCCIGQSQIFL</sequence>
<organism evidence="2 3">
    <name type="scientific">Rhamnella rubrinervis</name>
    <dbReference type="NCBI Taxonomy" id="2594499"/>
    <lineage>
        <taxon>Eukaryota</taxon>
        <taxon>Viridiplantae</taxon>
        <taxon>Streptophyta</taxon>
        <taxon>Embryophyta</taxon>
        <taxon>Tracheophyta</taxon>
        <taxon>Spermatophyta</taxon>
        <taxon>Magnoliopsida</taxon>
        <taxon>eudicotyledons</taxon>
        <taxon>Gunneridae</taxon>
        <taxon>Pentapetalae</taxon>
        <taxon>rosids</taxon>
        <taxon>fabids</taxon>
        <taxon>Rosales</taxon>
        <taxon>Rhamnaceae</taxon>
        <taxon>rhamnoid group</taxon>
        <taxon>Rhamneae</taxon>
        <taxon>Rhamnella</taxon>
    </lineage>
</organism>
<dbReference type="Proteomes" id="UP000796880">
    <property type="component" value="Unassembled WGS sequence"/>
</dbReference>